<dbReference type="Pfam" id="PF02310">
    <property type="entry name" value="B12-binding"/>
    <property type="match status" value="1"/>
</dbReference>
<evidence type="ECO:0000256" key="2">
    <source>
        <dbReference type="ARBA" id="ARBA00022603"/>
    </source>
</evidence>
<feature type="domain" description="Radical SAM core" evidence="9">
    <location>
        <begin position="171"/>
        <end position="398"/>
    </location>
</feature>
<dbReference type="PANTHER" id="PTHR43409">
    <property type="entry name" value="ANAEROBIC MAGNESIUM-PROTOPORPHYRIN IX MONOMETHYL ESTER CYCLASE-RELATED"/>
    <property type="match status" value="1"/>
</dbReference>
<comment type="cofactor">
    <cofactor evidence="1">
        <name>[4Fe-4S] cluster</name>
        <dbReference type="ChEBI" id="CHEBI:49883"/>
    </cofactor>
</comment>
<dbReference type="CDD" id="cd01335">
    <property type="entry name" value="Radical_SAM"/>
    <property type="match status" value="1"/>
</dbReference>
<keyword evidence="7" id="KW-0411">Iron-sulfur</keyword>
<evidence type="ECO:0000313" key="11">
    <source>
        <dbReference type="Proteomes" id="UP001306950"/>
    </source>
</evidence>
<dbReference type="SFLD" id="SFLDS00029">
    <property type="entry name" value="Radical_SAM"/>
    <property type="match status" value="1"/>
</dbReference>
<dbReference type="PANTHER" id="PTHR43409:SF7">
    <property type="entry name" value="BLL1977 PROTEIN"/>
    <property type="match status" value="1"/>
</dbReference>
<dbReference type="InterPro" id="IPR023404">
    <property type="entry name" value="rSAM_horseshoe"/>
</dbReference>
<sequence length="433" mass="50198">MPRLALISPKGADFARDGSLSEFLQNEPRMRNIRNLWNSPNLGLLTIAALTPSHWDIEYIDEHLRAIDFDRQYDIVGISCMTQQIERGYEIARIFQQKGILTVIGGIHATVCPEEVAEVADVVVAGEAELLWPMFIQDWESGKFKRIYKEGNPGRLDMRISPFPRYDIIKDYNYSTITVHTSRGCPHDCSFCAASRVYGPVYRRKTNEQIISELILIKEHFENKYVLFGDDNIFVSREESKSLLREIKKLNIRWVAQTDISIADDMELVQLMADSGCQWVVIGLESVSRKSLEKVNKWKTKQHENYKESINKIQGKGIGVMGAFVFGLDYDDESVLEDTIQFIEECNFYGIHVTTPTPFPGARFRNMMIDEGRLLDLPWSYYTHWDVLIQPKHMSSEELHDCIVKIYKTFTAEENVNRRFQMFIQRQRNLIQS</sequence>
<gene>
    <name evidence="10" type="ORF">V3851_08895</name>
</gene>
<name>A0ABU7VQA1_9BACL</name>
<evidence type="ECO:0000256" key="6">
    <source>
        <dbReference type="ARBA" id="ARBA00023004"/>
    </source>
</evidence>
<dbReference type="InterPro" id="IPR006158">
    <property type="entry name" value="Cobalamin-bd"/>
</dbReference>
<keyword evidence="2" id="KW-0489">Methyltransferase</keyword>
<dbReference type="InterPro" id="IPR051198">
    <property type="entry name" value="BchE-like"/>
</dbReference>
<evidence type="ECO:0000259" key="8">
    <source>
        <dbReference type="PROSITE" id="PS51332"/>
    </source>
</evidence>
<dbReference type="PROSITE" id="PS51332">
    <property type="entry name" value="B12_BINDING"/>
    <property type="match status" value="1"/>
</dbReference>
<evidence type="ECO:0000313" key="10">
    <source>
        <dbReference type="EMBL" id="MEF2965945.1"/>
    </source>
</evidence>
<dbReference type="Pfam" id="PF04055">
    <property type="entry name" value="Radical_SAM"/>
    <property type="match status" value="1"/>
</dbReference>
<dbReference type="InterPro" id="IPR007197">
    <property type="entry name" value="rSAM"/>
</dbReference>
<dbReference type="Gene3D" id="3.40.50.280">
    <property type="entry name" value="Cobalamin-binding domain"/>
    <property type="match status" value="1"/>
</dbReference>
<dbReference type="InterPro" id="IPR034466">
    <property type="entry name" value="Methyltransferase_Class_B"/>
</dbReference>
<evidence type="ECO:0000256" key="3">
    <source>
        <dbReference type="ARBA" id="ARBA00022679"/>
    </source>
</evidence>
<comment type="caution">
    <text evidence="10">The sequence shown here is derived from an EMBL/GenBank/DDBJ whole genome shotgun (WGS) entry which is preliminary data.</text>
</comment>
<protein>
    <submittedName>
        <fullName evidence="10">Radical SAM protein</fullName>
    </submittedName>
</protein>
<organism evidence="10 11">
    <name type="scientific">Paenibacillus haidiansis</name>
    <dbReference type="NCBI Taxonomy" id="1574488"/>
    <lineage>
        <taxon>Bacteria</taxon>
        <taxon>Bacillati</taxon>
        <taxon>Bacillota</taxon>
        <taxon>Bacilli</taxon>
        <taxon>Bacillales</taxon>
        <taxon>Paenibacillaceae</taxon>
        <taxon>Paenibacillus</taxon>
    </lineage>
</organism>
<dbReference type="InterPro" id="IPR006638">
    <property type="entry name" value="Elp3/MiaA/NifB-like_rSAM"/>
</dbReference>
<dbReference type="RefSeq" id="WP_331846168.1">
    <property type="nucleotide sequence ID" value="NZ_JAZHPZ010000003.1"/>
</dbReference>
<dbReference type="Proteomes" id="UP001306950">
    <property type="component" value="Unassembled WGS sequence"/>
</dbReference>
<dbReference type="SFLD" id="SFLDG01082">
    <property type="entry name" value="B12-binding_domain_containing"/>
    <property type="match status" value="1"/>
</dbReference>
<dbReference type="InterPro" id="IPR058240">
    <property type="entry name" value="rSAM_sf"/>
</dbReference>
<evidence type="ECO:0000256" key="7">
    <source>
        <dbReference type="ARBA" id="ARBA00023014"/>
    </source>
</evidence>
<dbReference type="SUPFAM" id="SSF102114">
    <property type="entry name" value="Radical SAM enzymes"/>
    <property type="match status" value="1"/>
</dbReference>
<evidence type="ECO:0000259" key="9">
    <source>
        <dbReference type="PROSITE" id="PS51918"/>
    </source>
</evidence>
<dbReference type="SMART" id="SM00729">
    <property type="entry name" value="Elp3"/>
    <property type="match status" value="1"/>
</dbReference>
<keyword evidence="11" id="KW-1185">Reference proteome</keyword>
<dbReference type="PROSITE" id="PS51918">
    <property type="entry name" value="RADICAL_SAM"/>
    <property type="match status" value="1"/>
</dbReference>
<keyword evidence="3" id="KW-0808">Transferase</keyword>
<dbReference type="Gene3D" id="3.80.30.20">
    <property type="entry name" value="tm_1862 like domain"/>
    <property type="match status" value="1"/>
</dbReference>
<dbReference type="EMBL" id="JAZHPZ010000003">
    <property type="protein sequence ID" value="MEF2965945.1"/>
    <property type="molecule type" value="Genomic_DNA"/>
</dbReference>
<evidence type="ECO:0000256" key="4">
    <source>
        <dbReference type="ARBA" id="ARBA00022691"/>
    </source>
</evidence>
<evidence type="ECO:0000256" key="1">
    <source>
        <dbReference type="ARBA" id="ARBA00001966"/>
    </source>
</evidence>
<keyword evidence="4" id="KW-0949">S-adenosyl-L-methionine</keyword>
<proteinExistence type="predicted"/>
<feature type="domain" description="B12-binding" evidence="8">
    <location>
        <begin position="1"/>
        <end position="146"/>
    </location>
</feature>
<accession>A0ABU7VQA1</accession>
<reference evidence="10 11" key="1">
    <citation type="submission" date="2024-02" db="EMBL/GenBank/DDBJ databases">
        <title>A nitrogen-fixing paenibacillus bacterium.</title>
        <authorList>
            <person name="Zhang W.L."/>
            <person name="Chen S.F."/>
        </authorList>
    </citation>
    <scope>NUCLEOTIDE SEQUENCE [LARGE SCALE GENOMIC DNA]</scope>
    <source>
        <strain evidence="10 11">M1</strain>
    </source>
</reference>
<keyword evidence="5" id="KW-0479">Metal-binding</keyword>
<keyword evidence="6" id="KW-0408">Iron</keyword>
<evidence type="ECO:0000256" key="5">
    <source>
        <dbReference type="ARBA" id="ARBA00022723"/>
    </source>
</evidence>
<dbReference type="SFLD" id="SFLDG01123">
    <property type="entry name" value="methyltransferase_(Class_B)"/>
    <property type="match status" value="1"/>
</dbReference>